<keyword evidence="7" id="KW-1185">Reference proteome</keyword>
<dbReference type="SUPFAM" id="SSF55785">
    <property type="entry name" value="PYP-like sensor domain (PAS domain)"/>
    <property type="match status" value="1"/>
</dbReference>
<evidence type="ECO:0000256" key="1">
    <source>
        <dbReference type="ARBA" id="ARBA00000085"/>
    </source>
</evidence>
<dbReference type="PANTHER" id="PTHR43547">
    <property type="entry name" value="TWO-COMPONENT HISTIDINE KINASE"/>
    <property type="match status" value="1"/>
</dbReference>
<sequence>MTANNNLYIDIKKIGERSHDGVFIYDYTEQRFLYINPTFIEIFSLDGKDLFAQTRIILDYIFTEDHQYLQSRFQTLLAEGSISTTELKINLEDDKKHLSCDAFLISDSTIAGFIKDITNDKEHENYLVEITAQKDAFLDMITHNLSGPLLFSQNVLSWVQQSVAGNKGDVNSLLLMLQESTQECIDIVEDFLSDEHKDSQGIFVKKTRFTVVDKVNTVLNKLQELSPEKKFKLNVNISDNYITTDSVKFFQIIHNLISNAIKFTREDGEIIITIDEKGSDYIFSVTDNGIGIPDDLKPHIFKKKGLAGRDGLKGEKSHGVGLSVIKRLAELIEGELWFESVEGKGTSFFLKLPKE</sequence>
<protein>
    <recommendedName>
        <fullName evidence="2">histidine kinase</fullName>
        <ecNumber evidence="2">2.7.13.3</ecNumber>
    </recommendedName>
</protein>
<dbReference type="EMBL" id="PPSL01000008">
    <property type="protein sequence ID" value="PQJ09075.1"/>
    <property type="molecule type" value="Genomic_DNA"/>
</dbReference>
<feature type="domain" description="Histidine kinase" evidence="4">
    <location>
        <begin position="140"/>
        <end position="355"/>
    </location>
</feature>
<dbReference type="InterPro" id="IPR004358">
    <property type="entry name" value="Sig_transdc_His_kin-like_C"/>
</dbReference>
<dbReference type="CDD" id="cd00075">
    <property type="entry name" value="HATPase"/>
    <property type="match status" value="1"/>
</dbReference>
<dbReference type="Pfam" id="PF02518">
    <property type="entry name" value="HATPase_c"/>
    <property type="match status" value="1"/>
</dbReference>
<evidence type="ECO:0000313" key="7">
    <source>
        <dbReference type="Proteomes" id="UP000239872"/>
    </source>
</evidence>
<comment type="catalytic activity">
    <reaction evidence="1">
        <text>ATP + protein L-histidine = ADP + protein N-phospho-L-histidine.</text>
        <dbReference type="EC" id="2.7.13.3"/>
    </reaction>
</comment>
<feature type="domain" description="PAS" evidence="5">
    <location>
        <begin position="11"/>
        <end position="80"/>
    </location>
</feature>
<dbReference type="Proteomes" id="UP000239872">
    <property type="component" value="Unassembled WGS sequence"/>
</dbReference>
<dbReference type="InterPro" id="IPR000014">
    <property type="entry name" value="PAS"/>
</dbReference>
<evidence type="ECO:0000259" key="4">
    <source>
        <dbReference type="PROSITE" id="PS50109"/>
    </source>
</evidence>
<name>A0A2S7SR29_9BACT</name>
<dbReference type="PRINTS" id="PR00344">
    <property type="entry name" value="BCTRLSENSOR"/>
</dbReference>
<gene>
    <name evidence="6" type="ORF">CJD36_021090</name>
</gene>
<dbReference type="SMART" id="SM00091">
    <property type="entry name" value="PAS"/>
    <property type="match status" value="1"/>
</dbReference>
<dbReference type="InterPro" id="IPR035965">
    <property type="entry name" value="PAS-like_dom_sf"/>
</dbReference>
<organism evidence="6 7">
    <name type="scientific">Flavipsychrobacter stenotrophus</name>
    <dbReference type="NCBI Taxonomy" id="2077091"/>
    <lineage>
        <taxon>Bacteria</taxon>
        <taxon>Pseudomonadati</taxon>
        <taxon>Bacteroidota</taxon>
        <taxon>Chitinophagia</taxon>
        <taxon>Chitinophagales</taxon>
        <taxon>Chitinophagaceae</taxon>
        <taxon>Flavipsychrobacter</taxon>
    </lineage>
</organism>
<dbReference type="PROSITE" id="PS50112">
    <property type="entry name" value="PAS"/>
    <property type="match status" value="1"/>
</dbReference>
<dbReference type="SMART" id="SM00387">
    <property type="entry name" value="HATPase_c"/>
    <property type="match status" value="1"/>
</dbReference>
<comment type="caution">
    <text evidence="6">The sequence shown here is derived from an EMBL/GenBank/DDBJ whole genome shotgun (WGS) entry which is preliminary data.</text>
</comment>
<dbReference type="Gene3D" id="3.30.450.20">
    <property type="entry name" value="PAS domain"/>
    <property type="match status" value="1"/>
</dbReference>
<dbReference type="EC" id="2.7.13.3" evidence="2"/>
<dbReference type="InterPro" id="IPR036890">
    <property type="entry name" value="HATPase_C_sf"/>
</dbReference>
<accession>A0A2S7SR29</accession>
<dbReference type="Gene3D" id="3.30.565.10">
    <property type="entry name" value="Histidine kinase-like ATPase, C-terminal domain"/>
    <property type="match status" value="1"/>
</dbReference>
<evidence type="ECO:0000313" key="6">
    <source>
        <dbReference type="EMBL" id="PQJ09075.1"/>
    </source>
</evidence>
<dbReference type="PROSITE" id="PS50109">
    <property type="entry name" value="HIS_KIN"/>
    <property type="match status" value="1"/>
</dbReference>
<dbReference type="GO" id="GO:0006355">
    <property type="term" value="P:regulation of DNA-templated transcription"/>
    <property type="evidence" value="ECO:0007669"/>
    <property type="project" value="InterPro"/>
</dbReference>
<dbReference type="InterPro" id="IPR013767">
    <property type="entry name" value="PAS_fold"/>
</dbReference>
<evidence type="ECO:0000259" key="5">
    <source>
        <dbReference type="PROSITE" id="PS50112"/>
    </source>
</evidence>
<dbReference type="RefSeq" id="WP_105041197.1">
    <property type="nucleotide sequence ID" value="NZ_PPSL01000008.1"/>
</dbReference>
<dbReference type="OrthoDB" id="1301080at2"/>
<evidence type="ECO:0000256" key="2">
    <source>
        <dbReference type="ARBA" id="ARBA00012438"/>
    </source>
</evidence>
<dbReference type="Pfam" id="PF00989">
    <property type="entry name" value="PAS"/>
    <property type="match status" value="1"/>
</dbReference>
<dbReference type="InterPro" id="IPR005467">
    <property type="entry name" value="His_kinase_dom"/>
</dbReference>
<dbReference type="GO" id="GO:0000155">
    <property type="term" value="F:phosphorelay sensor kinase activity"/>
    <property type="evidence" value="ECO:0007669"/>
    <property type="project" value="TreeGrafter"/>
</dbReference>
<reference evidence="6 7" key="1">
    <citation type="submission" date="2018-01" db="EMBL/GenBank/DDBJ databases">
        <title>A novel member of the phylum Bacteroidetes isolated from glacier ice.</title>
        <authorList>
            <person name="Liu Q."/>
            <person name="Xin Y.-H."/>
        </authorList>
    </citation>
    <scope>NUCLEOTIDE SEQUENCE [LARGE SCALE GENOMIC DNA]</scope>
    <source>
        <strain evidence="6 7">RB1R16</strain>
    </source>
</reference>
<keyword evidence="3" id="KW-0597">Phosphoprotein</keyword>
<dbReference type="PANTHER" id="PTHR43547:SF2">
    <property type="entry name" value="HYBRID SIGNAL TRANSDUCTION HISTIDINE KINASE C"/>
    <property type="match status" value="1"/>
</dbReference>
<proteinExistence type="predicted"/>
<dbReference type="SUPFAM" id="SSF55874">
    <property type="entry name" value="ATPase domain of HSP90 chaperone/DNA topoisomerase II/histidine kinase"/>
    <property type="match status" value="1"/>
</dbReference>
<evidence type="ECO:0000256" key="3">
    <source>
        <dbReference type="ARBA" id="ARBA00022553"/>
    </source>
</evidence>
<dbReference type="AlphaFoldDB" id="A0A2S7SR29"/>
<dbReference type="CDD" id="cd00130">
    <property type="entry name" value="PAS"/>
    <property type="match status" value="1"/>
</dbReference>
<dbReference type="InterPro" id="IPR003594">
    <property type="entry name" value="HATPase_dom"/>
</dbReference>